<dbReference type="EMBL" id="CP019728">
    <property type="protein sequence ID" value="AQS52733.1"/>
    <property type="molecule type" value="Genomic_DNA"/>
</dbReference>
<dbReference type="GO" id="GO:0018812">
    <property type="term" value="F:3-hydroxyacyl-CoA dehydratase activity"/>
    <property type="evidence" value="ECO:0007669"/>
    <property type="project" value="UniProtKB-EC"/>
</dbReference>
<dbReference type="Proteomes" id="UP000188993">
    <property type="component" value="Chromosome"/>
</dbReference>
<accession>A0A1S6IME8</accession>
<dbReference type="AlphaFoldDB" id="A0A1S6IME8"/>
<dbReference type="RefSeq" id="WP_062468441.1">
    <property type="nucleotide sequence ID" value="NZ_BBYN01000007.1"/>
</dbReference>
<dbReference type="InterPro" id="IPR050965">
    <property type="entry name" value="UPF0336/Enoyl-CoA_hydratase"/>
</dbReference>
<dbReference type="GO" id="GO:0006633">
    <property type="term" value="P:fatty acid biosynthetic process"/>
    <property type="evidence" value="ECO:0007669"/>
    <property type="project" value="TreeGrafter"/>
</dbReference>
<dbReference type="PANTHER" id="PTHR43437">
    <property type="entry name" value="HYDROXYACYL-THIOESTER DEHYDRATASE TYPE 2, MITOCHONDRIAL-RELATED"/>
    <property type="match status" value="1"/>
</dbReference>
<reference evidence="2 3" key="1">
    <citation type="journal article" date="2014" name="Int. J. Syst. Evol. Microbiol.">
        <title>Jeotgalibaca dankookensis gen. nov., sp. nov., a member of the family Carnobacteriaceae, isolated from seujeot (Korean traditional food).</title>
        <authorList>
            <person name="Lee D.G."/>
            <person name="Trujillo M.E."/>
            <person name="Kang H."/>
            <person name="Ahn T.Y."/>
        </authorList>
    </citation>
    <scope>NUCLEOTIDE SEQUENCE [LARGE SCALE GENOMIC DNA]</scope>
    <source>
        <strain evidence="2 3">EX-07</strain>
    </source>
</reference>
<sequence length="151" mass="16904">MALRDIKIGKTIDEIKEGDSLSVTEIIETKDILLYLGLTNDTNPLYLQYDYSQETYYKKPIVPTVLLVGILTSNVSKHLPGPGSHVVDIEINMVQPVYHNATVTFDFKVKRLDKRREQVIIGVEGKDIKGEPLLQAELIVIAPSKLAIVTE</sequence>
<evidence type="ECO:0000313" key="2">
    <source>
        <dbReference type="EMBL" id="AQS52733.1"/>
    </source>
</evidence>
<evidence type="ECO:0000313" key="3">
    <source>
        <dbReference type="Proteomes" id="UP000188993"/>
    </source>
</evidence>
<gene>
    <name evidence="2" type="primary">phaJ</name>
    <name evidence="2" type="ORF">BW727_100340</name>
</gene>
<protein>
    <submittedName>
        <fullName evidence="2">(R)-specific enoyl-CoA hydratase</fullName>
        <ecNumber evidence="2">4.2.1.119</ecNumber>
    </submittedName>
</protein>
<evidence type="ECO:0000259" key="1">
    <source>
        <dbReference type="Pfam" id="PF01575"/>
    </source>
</evidence>
<dbReference type="Gene3D" id="3.10.129.10">
    <property type="entry name" value="Hotdog Thioesterase"/>
    <property type="match status" value="1"/>
</dbReference>
<dbReference type="KEGG" id="jda:BW727_100340"/>
<dbReference type="InterPro" id="IPR002539">
    <property type="entry name" value="MaoC-like_dom"/>
</dbReference>
<dbReference type="PANTHER" id="PTHR43437:SF3">
    <property type="entry name" value="HYDROXYACYL-THIOESTER DEHYDRATASE TYPE 2, MITOCHONDRIAL"/>
    <property type="match status" value="1"/>
</dbReference>
<dbReference type="Pfam" id="PF01575">
    <property type="entry name" value="MaoC_dehydratas"/>
    <property type="match status" value="1"/>
</dbReference>
<dbReference type="InterPro" id="IPR029069">
    <property type="entry name" value="HotDog_dom_sf"/>
</dbReference>
<dbReference type="SUPFAM" id="SSF54637">
    <property type="entry name" value="Thioesterase/thiol ester dehydrase-isomerase"/>
    <property type="match status" value="1"/>
</dbReference>
<dbReference type="OrthoDB" id="2691304at2"/>
<feature type="domain" description="MaoC-like" evidence="1">
    <location>
        <begin position="24"/>
        <end position="120"/>
    </location>
</feature>
<dbReference type="GO" id="GO:0019171">
    <property type="term" value="F:(3R)-hydroxyacyl-[acyl-carrier-protein] dehydratase activity"/>
    <property type="evidence" value="ECO:0007669"/>
    <property type="project" value="TreeGrafter"/>
</dbReference>
<keyword evidence="3" id="KW-1185">Reference proteome</keyword>
<proteinExistence type="predicted"/>
<name>A0A1S6IME8_9LACT</name>
<dbReference type="EC" id="4.2.1.119" evidence="2"/>
<organism evidence="2 3">
    <name type="scientific">Jeotgalibaca dankookensis</name>
    <dbReference type="NCBI Taxonomy" id="708126"/>
    <lineage>
        <taxon>Bacteria</taxon>
        <taxon>Bacillati</taxon>
        <taxon>Bacillota</taxon>
        <taxon>Bacilli</taxon>
        <taxon>Lactobacillales</taxon>
        <taxon>Carnobacteriaceae</taxon>
        <taxon>Jeotgalibaca</taxon>
    </lineage>
</organism>
<dbReference type="STRING" id="708126.BW727_100340"/>
<keyword evidence="2" id="KW-0456">Lyase</keyword>